<evidence type="ECO:0000313" key="3">
    <source>
        <dbReference type="Proteomes" id="UP000656244"/>
    </source>
</evidence>
<comment type="caution">
    <text evidence="2">The sequence shown here is derived from an EMBL/GenBank/DDBJ whole genome shotgun (WGS) entry which is preliminary data.</text>
</comment>
<keyword evidence="1" id="KW-1133">Transmembrane helix</keyword>
<dbReference type="EMBL" id="JACNMF010000001">
    <property type="protein sequence ID" value="MBC3757257.1"/>
    <property type="molecule type" value="Genomic_DNA"/>
</dbReference>
<feature type="transmembrane region" description="Helical" evidence="1">
    <location>
        <begin position="7"/>
        <end position="24"/>
    </location>
</feature>
<keyword evidence="3" id="KW-1185">Reference proteome</keyword>
<accession>A0A923H966</accession>
<sequence length="64" mass="7185">MNYKGKIVVQVIASILVGLLVARFSLDGELTFKNAFFKFDVICHILMIVGFFMMSLGKKNAIDK</sequence>
<dbReference type="AlphaFoldDB" id="A0A923H966"/>
<dbReference type="Proteomes" id="UP000656244">
    <property type="component" value="Unassembled WGS sequence"/>
</dbReference>
<feature type="transmembrane region" description="Helical" evidence="1">
    <location>
        <begin position="36"/>
        <end position="56"/>
    </location>
</feature>
<keyword evidence="1" id="KW-0472">Membrane</keyword>
<evidence type="ECO:0000256" key="1">
    <source>
        <dbReference type="SAM" id="Phobius"/>
    </source>
</evidence>
<keyword evidence="1" id="KW-0812">Transmembrane</keyword>
<reference evidence="2" key="1">
    <citation type="submission" date="2020-08" db="EMBL/GenBank/DDBJ databases">
        <title>Hyunsoonleella sp. strain SJ7 genome sequencing and assembly.</title>
        <authorList>
            <person name="Kim I."/>
        </authorList>
    </citation>
    <scope>NUCLEOTIDE SEQUENCE</scope>
    <source>
        <strain evidence="2">SJ7</strain>
    </source>
</reference>
<name>A0A923H966_9FLAO</name>
<gene>
    <name evidence="2" type="ORF">H7U19_02500</name>
</gene>
<organism evidence="2 3">
    <name type="scientific">Hyunsoonleella aquatilis</name>
    <dbReference type="NCBI Taxonomy" id="2762758"/>
    <lineage>
        <taxon>Bacteria</taxon>
        <taxon>Pseudomonadati</taxon>
        <taxon>Bacteroidota</taxon>
        <taxon>Flavobacteriia</taxon>
        <taxon>Flavobacteriales</taxon>
        <taxon>Flavobacteriaceae</taxon>
    </lineage>
</organism>
<proteinExistence type="predicted"/>
<protein>
    <submittedName>
        <fullName evidence="2">Uncharacterized protein</fullName>
    </submittedName>
</protein>
<dbReference type="RefSeq" id="WP_186558254.1">
    <property type="nucleotide sequence ID" value="NZ_JACNMF010000001.1"/>
</dbReference>
<evidence type="ECO:0000313" key="2">
    <source>
        <dbReference type="EMBL" id="MBC3757257.1"/>
    </source>
</evidence>